<gene>
    <name evidence="2" type="ORF">DSCW_20200</name>
</gene>
<protein>
    <submittedName>
        <fullName evidence="2">Uncharacterized protein</fullName>
    </submittedName>
</protein>
<reference evidence="2 3" key="1">
    <citation type="submission" date="2019-11" db="EMBL/GenBank/DDBJ databases">
        <title>Comparative genomics of hydrocarbon-degrading Desulfosarcina strains.</title>
        <authorList>
            <person name="Watanabe M."/>
            <person name="Kojima H."/>
            <person name="Fukui M."/>
        </authorList>
    </citation>
    <scope>NUCLEOTIDE SEQUENCE [LARGE SCALE GENOMIC DNA]</scope>
    <source>
        <strain evidence="2 3">PP31</strain>
    </source>
</reference>
<keyword evidence="3" id="KW-1185">Reference proteome</keyword>
<accession>A0A5K7Z3R3</accession>
<sequence length="79" mass="8584">MHNLTDKTCPLMGNTCLLKGCTFFNERLDGCEISILNYNLYQLKEHIKAQLANAKGAGQSTAPAYPRAPGGSGYPLPVR</sequence>
<organism evidence="2 3">
    <name type="scientific">Desulfosarcina widdelii</name>
    <dbReference type="NCBI Taxonomy" id="947919"/>
    <lineage>
        <taxon>Bacteria</taxon>
        <taxon>Pseudomonadati</taxon>
        <taxon>Thermodesulfobacteriota</taxon>
        <taxon>Desulfobacteria</taxon>
        <taxon>Desulfobacterales</taxon>
        <taxon>Desulfosarcinaceae</taxon>
        <taxon>Desulfosarcina</taxon>
    </lineage>
</organism>
<evidence type="ECO:0000313" key="2">
    <source>
        <dbReference type="EMBL" id="BBO74603.1"/>
    </source>
</evidence>
<dbReference type="RefSeq" id="WP_155303614.1">
    <property type="nucleotide sequence ID" value="NZ_AP021875.1"/>
</dbReference>
<dbReference type="OrthoDB" id="9943511at2"/>
<name>A0A5K7Z3R3_9BACT</name>
<proteinExistence type="predicted"/>
<evidence type="ECO:0000256" key="1">
    <source>
        <dbReference type="SAM" id="MobiDB-lite"/>
    </source>
</evidence>
<dbReference type="Proteomes" id="UP000427769">
    <property type="component" value="Chromosome"/>
</dbReference>
<dbReference type="EMBL" id="AP021875">
    <property type="protein sequence ID" value="BBO74603.1"/>
    <property type="molecule type" value="Genomic_DNA"/>
</dbReference>
<evidence type="ECO:0000313" key="3">
    <source>
        <dbReference type="Proteomes" id="UP000427769"/>
    </source>
</evidence>
<feature type="region of interest" description="Disordered" evidence="1">
    <location>
        <begin position="58"/>
        <end position="79"/>
    </location>
</feature>
<dbReference type="KEGG" id="dwd:DSCW_20200"/>
<dbReference type="AlphaFoldDB" id="A0A5K7Z3R3"/>